<keyword evidence="5 7" id="KW-0378">Hydrolase</keyword>
<keyword evidence="7" id="KW-0690">Ribosome biogenesis</keyword>
<comment type="subcellular location">
    <subcellularLocation>
        <location evidence="7">Cytoplasm</location>
    </subcellularLocation>
</comment>
<dbReference type="SUPFAM" id="SSF55486">
    <property type="entry name" value="Metalloproteases ('zincins'), catalytic domain"/>
    <property type="match status" value="1"/>
</dbReference>
<name>A0A6N6MA46_9FLAO</name>
<evidence type="ECO:0000256" key="2">
    <source>
        <dbReference type="ARBA" id="ARBA00022722"/>
    </source>
</evidence>
<dbReference type="PROSITE" id="PS01306">
    <property type="entry name" value="UPF0054"/>
    <property type="match status" value="1"/>
</dbReference>
<dbReference type="GO" id="GO:0004222">
    <property type="term" value="F:metalloendopeptidase activity"/>
    <property type="evidence" value="ECO:0007669"/>
    <property type="project" value="InterPro"/>
</dbReference>
<evidence type="ECO:0000256" key="5">
    <source>
        <dbReference type="ARBA" id="ARBA00022801"/>
    </source>
</evidence>
<dbReference type="Proteomes" id="UP000435357">
    <property type="component" value="Unassembled WGS sequence"/>
</dbReference>
<dbReference type="Pfam" id="PF02130">
    <property type="entry name" value="YbeY"/>
    <property type="match status" value="1"/>
</dbReference>
<comment type="cofactor">
    <cofactor evidence="7">
        <name>Zn(2+)</name>
        <dbReference type="ChEBI" id="CHEBI:29105"/>
    </cofactor>
    <text evidence="7">Binds 1 zinc ion.</text>
</comment>
<keyword evidence="6 7" id="KW-0862">Zinc</keyword>
<dbReference type="InterPro" id="IPR020549">
    <property type="entry name" value="YbeY_CS"/>
</dbReference>
<evidence type="ECO:0000313" key="8">
    <source>
        <dbReference type="EMBL" id="KAB1063955.1"/>
    </source>
</evidence>
<keyword evidence="4 7" id="KW-0255">Endonuclease</keyword>
<dbReference type="GO" id="GO:0005737">
    <property type="term" value="C:cytoplasm"/>
    <property type="evidence" value="ECO:0007669"/>
    <property type="project" value="UniProtKB-SubCell"/>
</dbReference>
<dbReference type="InterPro" id="IPR023091">
    <property type="entry name" value="MetalPrtase_cat_dom_sf_prd"/>
</dbReference>
<feature type="binding site" evidence="7">
    <location>
        <position position="117"/>
    </location>
    <ligand>
        <name>Zn(2+)</name>
        <dbReference type="ChEBI" id="CHEBI:29105"/>
        <note>catalytic</note>
    </ligand>
</feature>
<dbReference type="PANTHER" id="PTHR46986">
    <property type="entry name" value="ENDORIBONUCLEASE YBEY, CHLOROPLASTIC"/>
    <property type="match status" value="1"/>
</dbReference>
<feature type="binding site" evidence="7">
    <location>
        <position position="111"/>
    </location>
    <ligand>
        <name>Zn(2+)</name>
        <dbReference type="ChEBI" id="CHEBI:29105"/>
        <note>catalytic</note>
    </ligand>
</feature>
<dbReference type="InterPro" id="IPR002036">
    <property type="entry name" value="YbeY"/>
</dbReference>
<comment type="caution">
    <text evidence="8">The sequence shown here is derived from an EMBL/GenBank/DDBJ whole genome shotgun (WGS) entry which is preliminary data.</text>
</comment>
<gene>
    <name evidence="7 8" type="primary">ybeY</name>
    <name evidence="8" type="ORF">F3059_07920</name>
</gene>
<keyword evidence="7" id="KW-0963">Cytoplasm</keyword>
<reference evidence="8 9" key="1">
    <citation type="submission" date="2019-09" db="EMBL/GenBank/DDBJ databases">
        <title>Genomes of Cryomorphaceae.</title>
        <authorList>
            <person name="Bowman J.P."/>
        </authorList>
    </citation>
    <scope>NUCLEOTIDE SEQUENCE [LARGE SCALE GENOMIC DNA]</scope>
    <source>
        <strain evidence="8 9">KCTC 52047</strain>
    </source>
</reference>
<dbReference type="HAMAP" id="MF_00009">
    <property type="entry name" value="Endoribonucl_YbeY"/>
    <property type="match status" value="1"/>
</dbReference>
<organism evidence="8 9">
    <name type="scientific">Salibacter halophilus</name>
    <dbReference type="NCBI Taxonomy" id="1803916"/>
    <lineage>
        <taxon>Bacteria</taxon>
        <taxon>Pseudomonadati</taxon>
        <taxon>Bacteroidota</taxon>
        <taxon>Flavobacteriia</taxon>
        <taxon>Flavobacteriales</taxon>
        <taxon>Salibacteraceae</taxon>
        <taxon>Salibacter</taxon>
    </lineage>
</organism>
<keyword evidence="9" id="KW-1185">Reference proteome</keyword>
<dbReference type="NCBIfam" id="TIGR00043">
    <property type="entry name" value="rRNA maturation RNase YbeY"/>
    <property type="match status" value="1"/>
</dbReference>
<dbReference type="Gene3D" id="3.40.390.30">
    <property type="entry name" value="Metalloproteases ('zincins'), catalytic domain"/>
    <property type="match status" value="1"/>
</dbReference>
<dbReference type="GO" id="GO:0004521">
    <property type="term" value="F:RNA endonuclease activity"/>
    <property type="evidence" value="ECO:0007669"/>
    <property type="project" value="UniProtKB-UniRule"/>
</dbReference>
<comment type="similarity">
    <text evidence="1 7">Belongs to the endoribonuclease YbeY family.</text>
</comment>
<evidence type="ECO:0000313" key="9">
    <source>
        <dbReference type="Proteomes" id="UP000435357"/>
    </source>
</evidence>
<feature type="binding site" evidence="7">
    <location>
        <position position="107"/>
    </location>
    <ligand>
        <name>Zn(2+)</name>
        <dbReference type="ChEBI" id="CHEBI:29105"/>
        <note>catalytic</note>
    </ligand>
</feature>
<sequence>MNRSDISFHSDRSLPFNPDDIKLWIREVIDLENRKTGIISYTFVDDEELLRINKDFLNHDFYTDIITFDEVVDTTINGEIFISLDRIKENSLESGSYQNEFLRVVVHGVLHLIGYDDHSSSEKLLMREKEDNYIELFHVKH</sequence>
<keyword evidence="7" id="KW-0698">rRNA processing</keyword>
<evidence type="ECO:0000256" key="1">
    <source>
        <dbReference type="ARBA" id="ARBA00010875"/>
    </source>
</evidence>
<dbReference type="PANTHER" id="PTHR46986:SF1">
    <property type="entry name" value="ENDORIBONUCLEASE YBEY, CHLOROPLASTIC"/>
    <property type="match status" value="1"/>
</dbReference>
<dbReference type="EC" id="3.1.-.-" evidence="7"/>
<proteinExistence type="inferred from homology"/>
<comment type="function">
    <text evidence="7">Single strand-specific metallo-endoribonuclease involved in late-stage 70S ribosome quality control and in maturation of the 3' terminus of the 16S rRNA.</text>
</comment>
<protein>
    <recommendedName>
        <fullName evidence="7">Endoribonuclease YbeY</fullName>
        <ecNumber evidence="7">3.1.-.-</ecNumber>
    </recommendedName>
</protein>
<keyword evidence="3 7" id="KW-0479">Metal-binding</keyword>
<dbReference type="OrthoDB" id="9811984at2"/>
<dbReference type="GO" id="GO:0006364">
    <property type="term" value="P:rRNA processing"/>
    <property type="evidence" value="ECO:0007669"/>
    <property type="project" value="UniProtKB-UniRule"/>
</dbReference>
<dbReference type="AlphaFoldDB" id="A0A6N6MA46"/>
<evidence type="ECO:0000256" key="3">
    <source>
        <dbReference type="ARBA" id="ARBA00022723"/>
    </source>
</evidence>
<evidence type="ECO:0000256" key="4">
    <source>
        <dbReference type="ARBA" id="ARBA00022759"/>
    </source>
</evidence>
<evidence type="ECO:0000256" key="6">
    <source>
        <dbReference type="ARBA" id="ARBA00022833"/>
    </source>
</evidence>
<dbReference type="GO" id="GO:0008270">
    <property type="term" value="F:zinc ion binding"/>
    <property type="evidence" value="ECO:0007669"/>
    <property type="project" value="UniProtKB-UniRule"/>
</dbReference>
<dbReference type="RefSeq" id="WP_151167985.1">
    <property type="nucleotide sequence ID" value="NZ_WACR01000006.1"/>
</dbReference>
<dbReference type="EMBL" id="WACR01000006">
    <property type="protein sequence ID" value="KAB1063955.1"/>
    <property type="molecule type" value="Genomic_DNA"/>
</dbReference>
<keyword evidence="2 7" id="KW-0540">Nuclease</keyword>
<accession>A0A6N6MA46</accession>
<evidence type="ECO:0000256" key="7">
    <source>
        <dbReference type="HAMAP-Rule" id="MF_00009"/>
    </source>
</evidence>